<name>A0ABT5F4G3_9BACT</name>
<protein>
    <submittedName>
        <fullName evidence="1">Uncharacterized protein</fullName>
    </submittedName>
</protein>
<sequence length="108" mass="12056">MGAAARNGLRHSVSLEQRKALIKKATDQRFVEFRGGEPQYIPGTVNQLDETTDPVQREFFDFYRTARGAYAPKGQAPEQPTKPMLSSIVKLPPHARRRGSVRACRASS</sequence>
<organism evidence="1 2">
    <name type="scientific">Polyangium mundeleinium</name>
    <dbReference type="NCBI Taxonomy" id="2995306"/>
    <lineage>
        <taxon>Bacteria</taxon>
        <taxon>Pseudomonadati</taxon>
        <taxon>Myxococcota</taxon>
        <taxon>Polyangia</taxon>
        <taxon>Polyangiales</taxon>
        <taxon>Polyangiaceae</taxon>
        <taxon>Polyangium</taxon>
    </lineage>
</organism>
<gene>
    <name evidence="1" type="ORF">POL67_44080</name>
</gene>
<dbReference type="EMBL" id="JAQNDO010000001">
    <property type="protein sequence ID" value="MDC0748387.1"/>
    <property type="molecule type" value="Genomic_DNA"/>
</dbReference>
<dbReference type="Proteomes" id="UP001221411">
    <property type="component" value="Unassembled WGS sequence"/>
</dbReference>
<proteinExistence type="predicted"/>
<reference evidence="1 2" key="1">
    <citation type="submission" date="2022-11" db="EMBL/GenBank/DDBJ databases">
        <title>Minimal conservation of predation-associated metabolite biosynthetic gene clusters underscores biosynthetic potential of Myxococcota including descriptions for ten novel species: Archangium lansinium sp. nov., Myxococcus landrumus sp. nov., Nannocystis bai.</title>
        <authorList>
            <person name="Ahearne A."/>
            <person name="Stevens C."/>
            <person name="Dowd S."/>
        </authorList>
    </citation>
    <scope>NUCLEOTIDE SEQUENCE [LARGE SCALE GENOMIC DNA]</scope>
    <source>
        <strain evidence="1 2">RJM3</strain>
    </source>
</reference>
<evidence type="ECO:0000313" key="2">
    <source>
        <dbReference type="Proteomes" id="UP001221411"/>
    </source>
</evidence>
<dbReference type="Gene3D" id="1.10.10.800">
    <property type="match status" value="1"/>
</dbReference>
<dbReference type="InterPro" id="IPR051411">
    <property type="entry name" value="Polyketide_trans_af380"/>
</dbReference>
<accession>A0ABT5F4G3</accession>
<dbReference type="PANTHER" id="PTHR47751">
    <property type="entry name" value="SUPERFAMILY HYDROLASE, PUTATIVE (AFU_ORTHOLOGUE AFUA_2G16580)-RELATED"/>
    <property type="match status" value="1"/>
</dbReference>
<dbReference type="PANTHER" id="PTHR47751:SF1">
    <property type="entry name" value="SUPERFAMILY HYDROLASE, PUTATIVE (AFU_ORTHOLOGUE AFUA_2G16580)-RELATED"/>
    <property type="match status" value="1"/>
</dbReference>
<comment type="caution">
    <text evidence="1">The sequence shown here is derived from an EMBL/GenBank/DDBJ whole genome shotgun (WGS) entry which is preliminary data.</text>
</comment>
<keyword evidence="2" id="KW-1185">Reference proteome</keyword>
<evidence type="ECO:0000313" key="1">
    <source>
        <dbReference type="EMBL" id="MDC0748387.1"/>
    </source>
</evidence>